<accession>A0A2H5BMW1</accession>
<proteinExistence type="predicted"/>
<evidence type="ECO:0008006" key="3">
    <source>
        <dbReference type="Google" id="ProtNLM"/>
    </source>
</evidence>
<reference evidence="1 2" key="1">
    <citation type="submission" date="2017-11" db="EMBL/GenBank/DDBJ databases">
        <authorList>
            <person name="Han C.G."/>
        </authorList>
    </citation>
    <scope>NUCLEOTIDE SEQUENCE [LARGE SCALE GENOMIC DNA]</scope>
</reference>
<organism evidence="1 2">
    <name type="scientific">Vibrio phage VEN</name>
    <dbReference type="NCBI Taxonomy" id="2059879"/>
    <lineage>
        <taxon>Viruses</taxon>
        <taxon>Duplodnaviria</taxon>
        <taxon>Heunggongvirae</taxon>
        <taxon>Uroviricota</taxon>
        <taxon>Caudoviricetes</taxon>
        <taxon>Autographivirales</taxon>
        <taxon>Autosignataviridae</taxon>
        <taxon>Colwellvirinae</taxon>
        <taxon>Trungvirus</taxon>
        <taxon>Trungvirus VEN</taxon>
    </lineage>
</organism>
<keyword evidence="2" id="KW-1185">Reference proteome</keyword>
<dbReference type="Proteomes" id="UP000241061">
    <property type="component" value="Segment"/>
</dbReference>
<name>A0A2H5BMW1_9CAUD</name>
<sequence>MSRGKIRSLFKDSEVKFARDAATNSEGVTDYEKMAAILSTNTHGTTVSRQLALYWAKQFEFTKKNGEDFVTLTPANRALKEERVLRQPSPDDFKSKLTGAYQAVHNSILVIPDLHAPYHHPDTIPFLKAVREHYGTETTVNLGDETDHHGLSYHDSDPNLDSAGVELTKAREFLAELEREFPVMMLCHSNHGSMLHRKAKTHGIPADMLKSYREVLFPDGGGEGWEWDYSFRLALPNGDDVLFKHQASGDLLAAAAHERCNLAIGHLHAKYGIEYSASTACLYWAMNGGCLIDAKSLAFAYGENFKHKPIIGCSVIIDSLPILVPMRLDTSGRWIGKL</sequence>
<dbReference type="RefSeq" id="YP_009796693.1">
    <property type="nucleotide sequence ID" value="NC_047903.1"/>
</dbReference>
<dbReference type="EMBL" id="MG545917">
    <property type="protein sequence ID" value="AUG87659.1"/>
    <property type="molecule type" value="Genomic_DNA"/>
</dbReference>
<dbReference type="GeneID" id="54987084"/>
<dbReference type="SUPFAM" id="SSF56300">
    <property type="entry name" value="Metallo-dependent phosphatases"/>
    <property type="match status" value="1"/>
</dbReference>
<evidence type="ECO:0000313" key="2">
    <source>
        <dbReference type="Proteomes" id="UP000241061"/>
    </source>
</evidence>
<dbReference type="KEGG" id="vg:54987084"/>
<dbReference type="InterPro" id="IPR029052">
    <property type="entry name" value="Metallo-depent_PP-like"/>
</dbReference>
<evidence type="ECO:0000313" key="1">
    <source>
        <dbReference type="EMBL" id="AUG87659.1"/>
    </source>
</evidence>
<protein>
    <recommendedName>
        <fullName evidence="3">Calcineurin-like phosphoesterase domain-containing protein</fullName>
    </recommendedName>
</protein>